<feature type="transmembrane region" description="Helical" evidence="6">
    <location>
        <begin position="6"/>
        <end position="24"/>
    </location>
</feature>
<dbReference type="InterPro" id="IPR001128">
    <property type="entry name" value="Cyt_P450"/>
</dbReference>
<dbReference type="InterPro" id="IPR036396">
    <property type="entry name" value="Cyt_P450_sf"/>
</dbReference>
<keyword evidence="4" id="KW-0408">Iron</keyword>
<dbReference type="GO" id="GO:0016705">
    <property type="term" value="F:oxidoreductase activity, acting on paired donors, with incorporation or reduction of molecular oxygen"/>
    <property type="evidence" value="ECO:0007669"/>
    <property type="project" value="InterPro"/>
</dbReference>
<reference evidence="7 8" key="1">
    <citation type="journal article" date="2016" name="Genome Biol. Evol.">
        <title>Gene Family Evolution Reflects Adaptation to Soil Environmental Stressors in the Genome of the Collembolan Orchesella cincta.</title>
        <authorList>
            <person name="Faddeeva-Vakhrusheva A."/>
            <person name="Derks M.F."/>
            <person name="Anvar S.Y."/>
            <person name="Agamennone V."/>
            <person name="Suring W."/>
            <person name="Smit S."/>
            <person name="van Straalen N.M."/>
            <person name="Roelofs D."/>
        </authorList>
    </citation>
    <scope>NUCLEOTIDE SEQUENCE [LARGE SCALE GENOMIC DNA]</scope>
    <source>
        <tissue evidence="7">Mixed pool</tissue>
    </source>
</reference>
<dbReference type="EMBL" id="LJIJ01001198">
    <property type="protein sequence ID" value="ODM92574.1"/>
    <property type="molecule type" value="Genomic_DNA"/>
</dbReference>
<evidence type="ECO:0000256" key="2">
    <source>
        <dbReference type="ARBA" id="ARBA00022723"/>
    </source>
</evidence>
<dbReference type="AlphaFoldDB" id="A0A1D2MIA8"/>
<dbReference type="PANTHER" id="PTHR46300:SF2">
    <property type="entry name" value="CYTOCHROME P450 MONOOXYGENASE ALNH-RELATED"/>
    <property type="match status" value="1"/>
</dbReference>
<keyword evidence="2" id="KW-0479">Metal-binding</keyword>
<evidence type="ECO:0000313" key="8">
    <source>
        <dbReference type="Proteomes" id="UP000094527"/>
    </source>
</evidence>
<dbReference type="GO" id="GO:0020037">
    <property type="term" value="F:heme binding"/>
    <property type="evidence" value="ECO:0007669"/>
    <property type="project" value="InterPro"/>
</dbReference>
<organism evidence="7 8">
    <name type="scientific">Orchesella cincta</name>
    <name type="common">Springtail</name>
    <name type="synonym">Podura cincta</name>
    <dbReference type="NCBI Taxonomy" id="48709"/>
    <lineage>
        <taxon>Eukaryota</taxon>
        <taxon>Metazoa</taxon>
        <taxon>Ecdysozoa</taxon>
        <taxon>Arthropoda</taxon>
        <taxon>Hexapoda</taxon>
        <taxon>Collembola</taxon>
        <taxon>Entomobryomorpha</taxon>
        <taxon>Entomobryoidea</taxon>
        <taxon>Orchesellidae</taxon>
        <taxon>Orchesellinae</taxon>
        <taxon>Orchesella</taxon>
    </lineage>
</organism>
<dbReference type="InterPro" id="IPR050364">
    <property type="entry name" value="Cytochrome_P450_fung"/>
</dbReference>
<keyword evidence="3" id="KW-0560">Oxidoreductase</keyword>
<feature type="non-terminal residue" evidence="7">
    <location>
        <position position="128"/>
    </location>
</feature>
<dbReference type="OrthoDB" id="1844152at2759"/>
<sequence>MEFYLTFFECLLATIAILVVVIYYKKNSTDSRYPPGPKSVPLLGNVLQIGSDPLRVFQKWADEYGPIYSIRMGTQNTIILSDPKLVKELFSHTNSTGRPANPITHYIGGGNGVATRKAHNGNLNVALC</sequence>
<proteinExistence type="inferred from homology"/>
<keyword evidence="6" id="KW-0472">Membrane</keyword>
<evidence type="ECO:0000256" key="6">
    <source>
        <dbReference type="SAM" id="Phobius"/>
    </source>
</evidence>
<evidence type="ECO:0000256" key="4">
    <source>
        <dbReference type="ARBA" id="ARBA00023004"/>
    </source>
</evidence>
<dbReference type="SUPFAM" id="SSF48264">
    <property type="entry name" value="Cytochrome P450"/>
    <property type="match status" value="1"/>
</dbReference>
<dbReference type="PANTHER" id="PTHR46300">
    <property type="entry name" value="P450, PUTATIVE (EUROFUNG)-RELATED-RELATED"/>
    <property type="match status" value="1"/>
</dbReference>
<gene>
    <name evidence="7" type="ORF">Ocin01_14109</name>
</gene>
<protein>
    <submittedName>
        <fullName evidence="7">Cytochrome P450 83A1</fullName>
    </submittedName>
</protein>
<dbReference type="GO" id="GO:0005506">
    <property type="term" value="F:iron ion binding"/>
    <property type="evidence" value="ECO:0007669"/>
    <property type="project" value="InterPro"/>
</dbReference>
<evidence type="ECO:0000256" key="5">
    <source>
        <dbReference type="ARBA" id="ARBA00023033"/>
    </source>
</evidence>
<name>A0A1D2MIA8_ORCCI</name>
<dbReference type="STRING" id="48709.A0A1D2MIA8"/>
<keyword evidence="8" id="KW-1185">Reference proteome</keyword>
<evidence type="ECO:0000313" key="7">
    <source>
        <dbReference type="EMBL" id="ODM92574.1"/>
    </source>
</evidence>
<dbReference type="Pfam" id="PF00067">
    <property type="entry name" value="p450"/>
    <property type="match status" value="1"/>
</dbReference>
<evidence type="ECO:0000256" key="1">
    <source>
        <dbReference type="ARBA" id="ARBA00010617"/>
    </source>
</evidence>
<evidence type="ECO:0000256" key="3">
    <source>
        <dbReference type="ARBA" id="ARBA00023002"/>
    </source>
</evidence>
<dbReference type="Proteomes" id="UP000094527">
    <property type="component" value="Unassembled WGS sequence"/>
</dbReference>
<comment type="caution">
    <text evidence="7">The sequence shown here is derived from an EMBL/GenBank/DDBJ whole genome shotgun (WGS) entry which is preliminary data.</text>
</comment>
<dbReference type="OMA" id="VVHDHDI"/>
<accession>A0A1D2MIA8</accession>
<keyword evidence="6" id="KW-1133">Transmembrane helix</keyword>
<dbReference type="Gene3D" id="1.10.630.10">
    <property type="entry name" value="Cytochrome P450"/>
    <property type="match status" value="1"/>
</dbReference>
<dbReference type="GO" id="GO:0004497">
    <property type="term" value="F:monooxygenase activity"/>
    <property type="evidence" value="ECO:0007669"/>
    <property type="project" value="UniProtKB-KW"/>
</dbReference>
<comment type="similarity">
    <text evidence="1">Belongs to the cytochrome P450 family.</text>
</comment>
<keyword evidence="6" id="KW-0812">Transmembrane</keyword>
<keyword evidence="5" id="KW-0503">Monooxygenase</keyword>